<evidence type="ECO:0000313" key="2">
    <source>
        <dbReference type="EMBL" id="MRN52671.1"/>
    </source>
</evidence>
<evidence type="ECO:0000256" key="1">
    <source>
        <dbReference type="SAM" id="Phobius"/>
    </source>
</evidence>
<dbReference type="AlphaFoldDB" id="A0A7X2L1V6"/>
<keyword evidence="1" id="KW-0472">Membrane</keyword>
<proteinExistence type="predicted"/>
<organism evidence="2 3">
    <name type="scientific">Paenibacillus monticola</name>
    <dbReference type="NCBI Taxonomy" id="2666075"/>
    <lineage>
        <taxon>Bacteria</taxon>
        <taxon>Bacillati</taxon>
        <taxon>Bacillota</taxon>
        <taxon>Bacilli</taxon>
        <taxon>Bacillales</taxon>
        <taxon>Paenibacillaceae</taxon>
        <taxon>Paenibacillus</taxon>
    </lineage>
</organism>
<dbReference type="RefSeq" id="WP_229521507.1">
    <property type="nucleotide sequence ID" value="NZ_WJXB01000002.1"/>
</dbReference>
<keyword evidence="1" id="KW-0812">Transmembrane</keyword>
<reference evidence="2 3" key="1">
    <citation type="submission" date="2019-11" db="EMBL/GenBank/DDBJ databases">
        <title>Paenibacillus monticola sp. nov., a novel PGPR strain isolated from mountain sample in China.</title>
        <authorList>
            <person name="Zhao Q."/>
            <person name="Li H.-P."/>
            <person name="Zhang J.-L."/>
        </authorList>
    </citation>
    <scope>NUCLEOTIDE SEQUENCE [LARGE SCALE GENOMIC DNA]</scope>
    <source>
        <strain evidence="2 3">LC-T2</strain>
    </source>
</reference>
<comment type="caution">
    <text evidence="2">The sequence shown here is derived from an EMBL/GenBank/DDBJ whole genome shotgun (WGS) entry which is preliminary data.</text>
</comment>
<protein>
    <submittedName>
        <fullName evidence="2">Uncharacterized protein</fullName>
    </submittedName>
</protein>
<sequence length="123" mass="14558">MLNNDHNHSHEIAHFFLVFWLTACSMVLLFIIYRVLQEATEIKWGTDNLLIHKKWIAAKDIDSILVDGYFIPMIGIKPKGKRIVPDYLCFRFVEDKDTAMEQLNIWAEANGIRIIYKKFVKWM</sequence>
<keyword evidence="1" id="KW-1133">Transmembrane helix</keyword>
<gene>
    <name evidence="2" type="ORF">GJB61_06625</name>
</gene>
<dbReference type="Proteomes" id="UP000463051">
    <property type="component" value="Unassembled WGS sequence"/>
</dbReference>
<name>A0A7X2L1V6_9BACL</name>
<evidence type="ECO:0000313" key="3">
    <source>
        <dbReference type="Proteomes" id="UP000463051"/>
    </source>
</evidence>
<accession>A0A7X2L1V6</accession>
<keyword evidence="3" id="KW-1185">Reference proteome</keyword>
<feature type="transmembrane region" description="Helical" evidence="1">
    <location>
        <begin position="12"/>
        <end position="33"/>
    </location>
</feature>
<dbReference type="EMBL" id="WJXB01000002">
    <property type="protein sequence ID" value="MRN52671.1"/>
    <property type="molecule type" value="Genomic_DNA"/>
</dbReference>